<keyword evidence="1" id="KW-0732">Signal</keyword>
<dbReference type="AlphaFoldDB" id="A0A4D9D0N3"/>
<accession>A0A4D9D0N3</accession>
<evidence type="ECO:0000313" key="3">
    <source>
        <dbReference type="Proteomes" id="UP000355283"/>
    </source>
</evidence>
<name>A0A4D9D0N3_9STRA</name>
<protein>
    <submittedName>
        <fullName evidence="2">Uncharacterized protein</fullName>
    </submittedName>
</protein>
<keyword evidence="3" id="KW-1185">Reference proteome</keyword>
<evidence type="ECO:0000256" key="1">
    <source>
        <dbReference type="SAM" id="SignalP"/>
    </source>
</evidence>
<sequence length="997" mass="112578">MPSLSFKLGLIILAALALQIEAQTTRVSDVQSPQGFSDKHGLHSRLQEFLISSEKRCGKSCGIRRGSSPHSDFAKAEKLLEYSATASQETALNATRKDRFLERDLLRKPRKRRWISKRKLKKQLQECQARLQETQDALDAPRNLFVQMAQHCTLERAAGRYYLRTTDMDADTYVFTEMPLQQANVWPTSYFVGYLFDEFFADEKPNAAFTFNVYNNQSEKTFEGPLISVLLSSHQFVLQEDNSTLVVYELAQSSEQEATSPLSRFFRGSDPIGNASVTYEHCSLFIDPVSGVDGDSFYSAAESRDDTVDALNRAAESVEQGPDQTTPEIQTYTRVWSFEQPKPLAPKDVYKGAGDAMKALATLIQECNGKGCGTKDIVEGLSNMLMPVAYAIGAAFPAADAVIAIVASLGLLFSSIFFDPASPQAGAISPSQIEDAVKKGLARYDATKDKDLINQYSVFLKVDLDNFVRRTGSLAYIRNQKKDDFQAQIDQQVEHWKTDAFTGAWNEYQGALVPIQADYDRWFGTLDDENNLRVDVVNWINDNANKCRVAKRPEGLPEGTNYDQYPPPVYDSKKVDDFQKCRKNVGEGPEKWDRLMEFAEAYLHMATILMMFSSQATVIMQMTSFCDPAKYDQSTINEKCLYNDAIQDLISKVFVVQRNALFLHRVLAEIDDECFHAKGWPFSQTCNPTYCNYKWSLSLSKKSDSYNRLKDNFGKIGFFQIGESNSENIFDTCLSFRKNSAKDGFADGGFWAYNIAVLTDYVGGNAIQTAVKIGAKGDDLRNGCWGSCYNALQISSSSDPYQPFFFSVDEGPSCMCFPECCTPYLLKSRAPAKWTQVPLLTYDEEFSTLEQLAFQKKVEHWKTDEFTGAWNEYQGALVPIQADYDRWFGTLDDESNLRVDVVNWINDNANKCRVGNRPEGMPEGTDYDQYPPPVYDSKKVDDFQKCRKNVGEGPDKWDRLMEFAEAYLHMATILMMFSSQATVIMQMTSFCDPAKNR</sequence>
<evidence type="ECO:0000313" key="2">
    <source>
        <dbReference type="EMBL" id="TFJ83125.1"/>
    </source>
</evidence>
<dbReference type="EMBL" id="SDOX01000070">
    <property type="protein sequence ID" value="TFJ83125.1"/>
    <property type="molecule type" value="Genomic_DNA"/>
</dbReference>
<proteinExistence type="predicted"/>
<organism evidence="2 3">
    <name type="scientific">Nannochloropsis salina CCMP1776</name>
    <dbReference type="NCBI Taxonomy" id="1027361"/>
    <lineage>
        <taxon>Eukaryota</taxon>
        <taxon>Sar</taxon>
        <taxon>Stramenopiles</taxon>
        <taxon>Ochrophyta</taxon>
        <taxon>Eustigmatophyceae</taxon>
        <taxon>Eustigmatales</taxon>
        <taxon>Monodopsidaceae</taxon>
        <taxon>Microchloropsis</taxon>
        <taxon>Microchloropsis salina</taxon>
    </lineage>
</organism>
<dbReference type="Proteomes" id="UP000355283">
    <property type="component" value="Unassembled WGS sequence"/>
</dbReference>
<reference evidence="2 3" key="1">
    <citation type="submission" date="2019-01" db="EMBL/GenBank/DDBJ databases">
        <title>Nuclear Genome Assembly of the Microalgal Biofuel strain Nannochloropsis salina CCMP1776.</title>
        <authorList>
            <person name="Hovde B."/>
        </authorList>
    </citation>
    <scope>NUCLEOTIDE SEQUENCE [LARGE SCALE GENOMIC DNA]</scope>
    <source>
        <strain evidence="2 3">CCMP1776</strain>
    </source>
</reference>
<comment type="caution">
    <text evidence="2">The sequence shown here is derived from an EMBL/GenBank/DDBJ whole genome shotgun (WGS) entry which is preliminary data.</text>
</comment>
<feature type="signal peptide" evidence="1">
    <location>
        <begin position="1"/>
        <end position="22"/>
    </location>
</feature>
<gene>
    <name evidence="2" type="ORF">NSK_005594</name>
</gene>
<feature type="chain" id="PRO_5020026534" evidence="1">
    <location>
        <begin position="23"/>
        <end position="997"/>
    </location>
</feature>